<dbReference type="InterPro" id="IPR042099">
    <property type="entry name" value="ANL_N_sf"/>
</dbReference>
<dbReference type="InterPro" id="IPR045851">
    <property type="entry name" value="AMP-bd_C_sf"/>
</dbReference>
<dbReference type="PANTHER" id="PTHR43767">
    <property type="entry name" value="LONG-CHAIN-FATTY-ACID--COA LIGASE"/>
    <property type="match status" value="1"/>
</dbReference>
<organism evidence="2 3">
    <name type="scientific">Aggregatibacter aphrophilus</name>
    <name type="common">Haemophilus aphrophilus</name>
    <dbReference type="NCBI Taxonomy" id="732"/>
    <lineage>
        <taxon>Bacteria</taxon>
        <taxon>Pseudomonadati</taxon>
        <taxon>Pseudomonadota</taxon>
        <taxon>Gammaproteobacteria</taxon>
        <taxon>Pasteurellales</taxon>
        <taxon>Pasteurellaceae</taxon>
        <taxon>Aggregatibacter</taxon>
    </lineage>
</organism>
<keyword evidence="2" id="KW-0436">Ligase</keyword>
<evidence type="ECO:0000259" key="1">
    <source>
        <dbReference type="Pfam" id="PF00501"/>
    </source>
</evidence>
<dbReference type="AlphaFoldDB" id="A0A336N430"/>
<dbReference type="EMBL" id="UFSP01000001">
    <property type="protein sequence ID" value="SSY94494.1"/>
    <property type="molecule type" value="Genomic_DNA"/>
</dbReference>
<dbReference type="InterPro" id="IPR000873">
    <property type="entry name" value="AMP-dep_synth/lig_dom"/>
</dbReference>
<dbReference type="Gene3D" id="3.40.50.12780">
    <property type="entry name" value="N-terminal domain of ligase-like"/>
    <property type="match status" value="1"/>
</dbReference>
<feature type="domain" description="AMP-dependent synthetase/ligase" evidence="1">
    <location>
        <begin position="124"/>
        <end position="280"/>
    </location>
</feature>
<dbReference type="PANTHER" id="PTHR43767:SF10">
    <property type="entry name" value="SURFACTIN SYNTHASE SUBUNIT 1"/>
    <property type="match status" value="1"/>
</dbReference>
<evidence type="ECO:0000313" key="3">
    <source>
        <dbReference type="Proteomes" id="UP000253728"/>
    </source>
</evidence>
<dbReference type="Pfam" id="PF00501">
    <property type="entry name" value="AMP-binding"/>
    <property type="match status" value="1"/>
</dbReference>
<evidence type="ECO:0000313" key="2">
    <source>
        <dbReference type="EMBL" id="SSY94494.1"/>
    </source>
</evidence>
<dbReference type="Gene3D" id="3.30.300.30">
    <property type="match status" value="1"/>
</dbReference>
<dbReference type="EC" id="6.1.1.13" evidence="2"/>
<dbReference type="Proteomes" id="UP000253728">
    <property type="component" value="Unassembled WGS sequence"/>
</dbReference>
<name>A0A336N430_AGGAP</name>
<accession>A0A336N430</accession>
<proteinExistence type="predicted"/>
<protein>
    <submittedName>
        <fullName evidence="2">D-alanine--poly(Phosphoribitol) ligase subunit 1</fullName>
        <ecNumber evidence="2">6.1.1.13</ecNumber>
    </submittedName>
</protein>
<dbReference type="InterPro" id="IPR050237">
    <property type="entry name" value="ATP-dep_AMP-bd_enzyme"/>
</dbReference>
<dbReference type="SUPFAM" id="SSF56801">
    <property type="entry name" value="Acetyl-CoA synthetase-like"/>
    <property type="match status" value="1"/>
</dbReference>
<dbReference type="STRING" id="732.ADJ80_01275"/>
<gene>
    <name evidence="2" type="primary">dltA</name>
    <name evidence="2" type="ORF">NCTC5908_00881</name>
</gene>
<reference evidence="2 3" key="1">
    <citation type="submission" date="2018-06" db="EMBL/GenBank/DDBJ databases">
        <authorList>
            <consortium name="Pathogen Informatics"/>
            <person name="Doyle S."/>
        </authorList>
    </citation>
    <scope>NUCLEOTIDE SEQUENCE [LARGE SCALE GENOMIC DNA]</scope>
    <source>
        <strain evidence="2 3">NCTC5908</strain>
    </source>
</reference>
<dbReference type="GO" id="GO:0016874">
    <property type="term" value="F:ligase activity"/>
    <property type="evidence" value="ECO:0007669"/>
    <property type="project" value="UniProtKB-KW"/>
</dbReference>
<sequence>MNDSMHKLRETTTLIARHPNWQWQDFIARAWQIAAQLRQDNVCTVAFWFEDAALFACTMLACFHAGVRILLPPNLLEENQQWIAENADFLFDDPQFAHYGVTQKHPENPPHFACHAQTEIWLKTSGSSGQPKILVKTAAQMWLEADAIRQSLPFSTGNHIHLVSSVSAQHHYGLSYRIMLPLTMGWTIARRQLPYPEHLIEESLSAPSVVWISSPALLTRLNLNAPKLAQCPFAGIISSGGVLPVDVGNAIRKQLQTHVIECYGSTETGAIAFREDDGLWQPTPLTQVGLNEEGALWVESAWLNQREQTADAAELANGKFNLLGRIDRIVKFGDKRISLVKIEQDLLRHPWLVDCYVAQHPKHARPAAWVALNTDGIQAYKTLGRNELVNRLRHFLMQSQENSALPRFWRFTDELPRNSQSKIGKRDFEQVFLTQKRNISHESGHRHYSSLQPLGHYRQCGRTIACARITGADCR</sequence>